<evidence type="ECO:0000313" key="2">
    <source>
        <dbReference type="EMBL" id="DAD94508.1"/>
    </source>
</evidence>
<dbReference type="EMBL" id="BK015176">
    <property type="protein sequence ID" value="DAD94508.1"/>
    <property type="molecule type" value="Genomic_DNA"/>
</dbReference>
<keyword evidence="1" id="KW-1133">Transmembrane helix</keyword>
<accession>A0A8S5NJF4</accession>
<feature type="transmembrane region" description="Helical" evidence="1">
    <location>
        <begin position="21"/>
        <end position="37"/>
    </location>
</feature>
<sequence>MTLIRQNSNCKNQKRQFAISYKTLWTVLIIIMVLINVERHEHLLISEG</sequence>
<name>A0A8S5NJF4_9CAUD</name>
<evidence type="ECO:0000256" key="1">
    <source>
        <dbReference type="SAM" id="Phobius"/>
    </source>
</evidence>
<organism evidence="2">
    <name type="scientific">Siphoviridae sp. cttFh17</name>
    <dbReference type="NCBI Taxonomy" id="2826491"/>
    <lineage>
        <taxon>Viruses</taxon>
        <taxon>Duplodnaviria</taxon>
        <taxon>Heunggongvirae</taxon>
        <taxon>Uroviricota</taxon>
        <taxon>Caudoviricetes</taxon>
    </lineage>
</organism>
<keyword evidence="1" id="KW-0472">Membrane</keyword>
<proteinExistence type="predicted"/>
<protein>
    <submittedName>
        <fullName evidence="2">Uncharacterized protein</fullName>
    </submittedName>
</protein>
<keyword evidence="1" id="KW-0812">Transmembrane</keyword>
<reference evidence="2" key="1">
    <citation type="journal article" date="2021" name="Proc. Natl. Acad. Sci. U.S.A.">
        <title>A Catalog of Tens of Thousands of Viruses from Human Metagenomes Reveals Hidden Associations with Chronic Diseases.</title>
        <authorList>
            <person name="Tisza M.J."/>
            <person name="Buck C.B."/>
        </authorList>
    </citation>
    <scope>NUCLEOTIDE SEQUENCE</scope>
    <source>
        <strain evidence="2">CttFh17</strain>
    </source>
</reference>